<keyword evidence="3" id="KW-1185">Reference proteome</keyword>
<name>A0A4Y2Q734_ARAVE</name>
<reference evidence="2 3" key="1">
    <citation type="journal article" date="2019" name="Sci. Rep.">
        <title>Orb-weaving spider Araneus ventricosus genome elucidates the spidroin gene catalogue.</title>
        <authorList>
            <person name="Kono N."/>
            <person name="Nakamura H."/>
            <person name="Ohtoshi R."/>
            <person name="Moran D.A.P."/>
            <person name="Shinohara A."/>
            <person name="Yoshida Y."/>
            <person name="Fujiwara M."/>
            <person name="Mori M."/>
            <person name="Tomita M."/>
            <person name="Arakawa K."/>
        </authorList>
    </citation>
    <scope>NUCLEOTIDE SEQUENCE [LARGE SCALE GENOMIC DNA]</scope>
</reference>
<proteinExistence type="predicted"/>
<feature type="region of interest" description="Disordered" evidence="1">
    <location>
        <begin position="57"/>
        <end position="85"/>
    </location>
</feature>
<protein>
    <submittedName>
        <fullName evidence="2">Uncharacterized protein</fullName>
    </submittedName>
</protein>
<evidence type="ECO:0000256" key="1">
    <source>
        <dbReference type="SAM" id="MobiDB-lite"/>
    </source>
</evidence>
<comment type="caution">
    <text evidence="2">The sequence shown here is derived from an EMBL/GenBank/DDBJ whole genome shotgun (WGS) entry which is preliminary data.</text>
</comment>
<dbReference type="AlphaFoldDB" id="A0A4Y2Q734"/>
<sequence length="130" mass="14357">MAESKGITTHASVSLLSDISLDSTIFQESIRDSRSVDLSDGEFVRLDDTVYDDSVVLPEGNGDESAVESEKEVGENEEGAGKTRVEQKRVRESLCRLHLINLLASLNQSMVKAQRILYLLKTIGSLFRVV</sequence>
<gene>
    <name evidence="2" type="ORF">AVEN_95902_1</name>
</gene>
<dbReference type="EMBL" id="BGPR01012923">
    <property type="protein sequence ID" value="GBN58407.1"/>
    <property type="molecule type" value="Genomic_DNA"/>
</dbReference>
<evidence type="ECO:0000313" key="2">
    <source>
        <dbReference type="EMBL" id="GBN58407.1"/>
    </source>
</evidence>
<evidence type="ECO:0000313" key="3">
    <source>
        <dbReference type="Proteomes" id="UP000499080"/>
    </source>
</evidence>
<feature type="compositionally biased region" description="Basic and acidic residues" evidence="1">
    <location>
        <begin position="68"/>
        <end position="85"/>
    </location>
</feature>
<organism evidence="2 3">
    <name type="scientific">Araneus ventricosus</name>
    <name type="common">Orbweaver spider</name>
    <name type="synonym">Epeira ventricosa</name>
    <dbReference type="NCBI Taxonomy" id="182803"/>
    <lineage>
        <taxon>Eukaryota</taxon>
        <taxon>Metazoa</taxon>
        <taxon>Ecdysozoa</taxon>
        <taxon>Arthropoda</taxon>
        <taxon>Chelicerata</taxon>
        <taxon>Arachnida</taxon>
        <taxon>Araneae</taxon>
        <taxon>Araneomorphae</taxon>
        <taxon>Entelegynae</taxon>
        <taxon>Araneoidea</taxon>
        <taxon>Araneidae</taxon>
        <taxon>Araneus</taxon>
    </lineage>
</organism>
<dbReference type="Proteomes" id="UP000499080">
    <property type="component" value="Unassembled WGS sequence"/>
</dbReference>
<accession>A0A4Y2Q734</accession>